<keyword evidence="3" id="KW-1185">Reference proteome</keyword>
<evidence type="ECO:0000313" key="3">
    <source>
        <dbReference type="Proteomes" id="UP001138709"/>
    </source>
</evidence>
<proteinExistence type="predicted"/>
<evidence type="ECO:0000313" key="2">
    <source>
        <dbReference type="EMBL" id="MBR0679890.1"/>
    </source>
</evidence>
<feature type="non-terminal residue" evidence="2">
    <location>
        <position position="1"/>
    </location>
</feature>
<organism evidence="2 3">
    <name type="scientific">Neoroseomonas eburnea</name>
    <dbReference type="NCBI Taxonomy" id="1346889"/>
    <lineage>
        <taxon>Bacteria</taxon>
        <taxon>Pseudomonadati</taxon>
        <taxon>Pseudomonadota</taxon>
        <taxon>Alphaproteobacteria</taxon>
        <taxon>Acetobacterales</taxon>
        <taxon>Acetobacteraceae</taxon>
        <taxon>Neoroseomonas</taxon>
    </lineage>
</organism>
<comment type="caution">
    <text evidence="2">The sequence shown here is derived from an EMBL/GenBank/DDBJ whole genome shotgun (WGS) entry which is preliminary data.</text>
</comment>
<protein>
    <submittedName>
        <fullName evidence="2">Uncharacterized protein</fullName>
    </submittedName>
</protein>
<reference evidence="2" key="2">
    <citation type="journal article" date="2021" name="Syst. Appl. Microbiol.">
        <title>Roseomonas hellenica sp. nov., isolated from roots of wild-growing Alkanna tinctoria.</title>
        <authorList>
            <person name="Rat A."/>
            <person name="Naranjo H.D."/>
            <person name="Lebbe L."/>
            <person name="Cnockaert M."/>
            <person name="Krigas N."/>
            <person name="Grigoriadou K."/>
            <person name="Maloupa E."/>
            <person name="Willems A."/>
        </authorList>
    </citation>
    <scope>NUCLEOTIDE SEQUENCE</scope>
    <source>
        <strain evidence="2">LMG 31228</strain>
    </source>
</reference>
<name>A0A9X9X854_9PROT</name>
<dbReference type="EMBL" id="JAAEDL010000003">
    <property type="protein sequence ID" value="MBR0679890.1"/>
    <property type="molecule type" value="Genomic_DNA"/>
</dbReference>
<feature type="compositionally biased region" description="Low complexity" evidence="1">
    <location>
        <begin position="1"/>
        <end position="13"/>
    </location>
</feature>
<evidence type="ECO:0000256" key="1">
    <source>
        <dbReference type="SAM" id="MobiDB-lite"/>
    </source>
</evidence>
<reference evidence="2" key="1">
    <citation type="submission" date="2020-01" db="EMBL/GenBank/DDBJ databases">
        <authorList>
            <person name="Rat A."/>
        </authorList>
    </citation>
    <scope>NUCLEOTIDE SEQUENCE</scope>
    <source>
        <strain evidence="2">LMG 31228</strain>
    </source>
</reference>
<accession>A0A9X9X854</accession>
<gene>
    <name evidence="2" type="ORF">GXW74_05280</name>
</gene>
<feature type="region of interest" description="Disordered" evidence="1">
    <location>
        <begin position="1"/>
        <end position="47"/>
    </location>
</feature>
<dbReference type="Proteomes" id="UP001138709">
    <property type="component" value="Unassembled WGS sequence"/>
</dbReference>
<dbReference type="AlphaFoldDB" id="A0A9X9X854"/>
<sequence length="47" mass="4968">TPARTATRTSTPRVQRTSAPTAPRIEQGSRATLPPPVPRASTRGASR</sequence>